<evidence type="ECO:0000259" key="14">
    <source>
        <dbReference type="PROSITE" id="PS50089"/>
    </source>
</evidence>
<dbReference type="SMART" id="SM00184">
    <property type="entry name" value="RING"/>
    <property type="match status" value="1"/>
</dbReference>
<evidence type="ECO:0000256" key="9">
    <source>
        <dbReference type="ARBA" id="ARBA00023136"/>
    </source>
</evidence>
<evidence type="ECO:0000256" key="1">
    <source>
        <dbReference type="ARBA" id="ARBA00000900"/>
    </source>
</evidence>
<dbReference type="PANTHER" id="PTHR47168">
    <property type="entry name" value="RING ZINC FINGER DOMAIN SUPERFAMILY PROTEIN-RELATED"/>
    <property type="match status" value="1"/>
</dbReference>
<keyword evidence="16" id="KW-1185">Reference proteome</keyword>
<evidence type="ECO:0000313" key="16">
    <source>
        <dbReference type="Proteomes" id="UP000076727"/>
    </source>
</evidence>
<protein>
    <recommendedName>
        <fullName evidence="3">RING-type E3 ubiquitin transferase</fullName>
        <ecNumber evidence="3">2.3.2.27</ecNumber>
    </recommendedName>
</protein>
<dbReference type="STRING" id="1314783.A0A165LDI8"/>
<evidence type="ECO:0000256" key="12">
    <source>
        <dbReference type="SAM" id="Phobius"/>
    </source>
</evidence>
<feature type="compositionally biased region" description="Low complexity" evidence="11">
    <location>
        <begin position="405"/>
        <end position="421"/>
    </location>
</feature>
<dbReference type="InterPro" id="IPR013083">
    <property type="entry name" value="Znf_RING/FYVE/PHD"/>
</dbReference>
<dbReference type="Pfam" id="PF02225">
    <property type="entry name" value="PA"/>
    <property type="match status" value="1"/>
</dbReference>
<evidence type="ECO:0000256" key="2">
    <source>
        <dbReference type="ARBA" id="ARBA00004167"/>
    </source>
</evidence>
<evidence type="ECO:0000256" key="3">
    <source>
        <dbReference type="ARBA" id="ARBA00012483"/>
    </source>
</evidence>
<feature type="compositionally biased region" description="Basic and acidic residues" evidence="11">
    <location>
        <begin position="430"/>
        <end position="439"/>
    </location>
</feature>
<dbReference type="PROSITE" id="PS50089">
    <property type="entry name" value="ZF_RING_2"/>
    <property type="match status" value="1"/>
</dbReference>
<dbReference type="SUPFAM" id="SSF57850">
    <property type="entry name" value="RING/U-box"/>
    <property type="match status" value="1"/>
</dbReference>
<dbReference type="Pfam" id="PF13639">
    <property type="entry name" value="zf-RING_2"/>
    <property type="match status" value="1"/>
</dbReference>
<evidence type="ECO:0000256" key="6">
    <source>
        <dbReference type="ARBA" id="ARBA00022771"/>
    </source>
</evidence>
<accession>A0A165LDI8</accession>
<feature type="region of interest" description="Disordered" evidence="11">
    <location>
        <begin position="295"/>
        <end position="316"/>
    </location>
</feature>
<proteinExistence type="predicted"/>
<dbReference type="InterPro" id="IPR051653">
    <property type="entry name" value="E3_ligase_sorting_rcpt"/>
</dbReference>
<keyword evidence="13" id="KW-0732">Signal</keyword>
<evidence type="ECO:0000256" key="11">
    <source>
        <dbReference type="SAM" id="MobiDB-lite"/>
    </source>
</evidence>
<dbReference type="FunFam" id="3.30.40.10:FF:000388">
    <property type="entry name" value="Putative RING zinc finger domain superfamily protein"/>
    <property type="match status" value="1"/>
</dbReference>
<dbReference type="EC" id="2.3.2.27" evidence="3"/>
<dbReference type="Proteomes" id="UP000076727">
    <property type="component" value="Unassembled WGS sequence"/>
</dbReference>
<feature type="region of interest" description="Disordered" evidence="11">
    <location>
        <begin position="381"/>
        <end position="439"/>
    </location>
</feature>
<evidence type="ECO:0000256" key="10">
    <source>
        <dbReference type="PROSITE-ProRule" id="PRU00175"/>
    </source>
</evidence>
<feature type="domain" description="RING-type" evidence="14">
    <location>
        <begin position="329"/>
        <end position="371"/>
    </location>
</feature>
<evidence type="ECO:0000256" key="5">
    <source>
        <dbReference type="ARBA" id="ARBA00022723"/>
    </source>
</evidence>
<dbReference type="CDD" id="cd00538">
    <property type="entry name" value="PA"/>
    <property type="match status" value="1"/>
</dbReference>
<organism evidence="15 16">
    <name type="scientific">Daedalea quercina L-15889</name>
    <dbReference type="NCBI Taxonomy" id="1314783"/>
    <lineage>
        <taxon>Eukaryota</taxon>
        <taxon>Fungi</taxon>
        <taxon>Dikarya</taxon>
        <taxon>Basidiomycota</taxon>
        <taxon>Agaricomycotina</taxon>
        <taxon>Agaricomycetes</taxon>
        <taxon>Polyporales</taxon>
        <taxon>Fomitopsis</taxon>
    </lineage>
</organism>
<name>A0A165LDI8_9APHY</name>
<evidence type="ECO:0000313" key="15">
    <source>
        <dbReference type="EMBL" id="KZT64275.1"/>
    </source>
</evidence>
<dbReference type="PANTHER" id="PTHR47168:SF1">
    <property type="entry name" value="OS02G0798600 PROTEIN"/>
    <property type="match status" value="1"/>
</dbReference>
<keyword evidence="9 12" id="KW-0472">Membrane</keyword>
<dbReference type="InterPro" id="IPR046450">
    <property type="entry name" value="PA_dom_sf"/>
</dbReference>
<keyword evidence="7" id="KW-0862">Zinc</keyword>
<dbReference type="InterPro" id="IPR003137">
    <property type="entry name" value="PA_domain"/>
</dbReference>
<keyword evidence="8 12" id="KW-1133">Transmembrane helix</keyword>
<dbReference type="InterPro" id="IPR001841">
    <property type="entry name" value="Znf_RING"/>
</dbReference>
<keyword evidence="6 10" id="KW-0863">Zinc-finger</keyword>
<keyword evidence="5" id="KW-0479">Metal-binding</keyword>
<comment type="subcellular location">
    <subcellularLocation>
        <location evidence="2">Membrane</location>
        <topology evidence="2">Single-pass membrane protein</topology>
    </subcellularLocation>
</comment>
<dbReference type="SUPFAM" id="SSF52025">
    <property type="entry name" value="PA domain"/>
    <property type="match status" value="1"/>
</dbReference>
<dbReference type="Gene3D" id="3.50.30.30">
    <property type="match status" value="1"/>
</dbReference>
<feature type="transmembrane region" description="Helical" evidence="12">
    <location>
        <begin position="221"/>
        <end position="245"/>
    </location>
</feature>
<evidence type="ECO:0000256" key="13">
    <source>
        <dbReference type="SAM" id="SignalP"/>
    </source>
</evidence>
<dbReference type="Gene3D" id="3.30.40.10">
    <property type="entry name" value="Zinc/RING finger domain, C3HC4 (zinc finger)"/>
    <property type="match status" value="1"/>
</dbReference>
<keyword evidence="4 12" id="KW-0812">Transmembrane</keyword>
<feature type="chain" id="PRO_5007861712" description="RING-type E3 ubiquitin transferase" evidence="13">
    <location>
        <begin position="20"/>
        <end position="439"/>
    </location>
</feature>
<evidence type="ECO:0000256" key="8">
    <source>
        <dbReference type="ARBA" id="ARBA00022989"/>
    </source>
</evidence>
<comment type="catalytic activity">
    <reaction evidence="1">
        <text>S-ubiquitinyl-[E2 ubiquitin-conjugating enzyme]-L-cysteine + [acceptor protein]-L-lysine = [E2 ubiquitin-conjugating enzyme]-L-cysteine + N(6)-ubiquitinyl-[acceptor protein]-L-lysine.</text>
        <dbReference type="EC" id="2.3.2.27"/>
    </reaction>
</comment>
<gene>
    <name evidence="15" type="ORF">DAEQUDRAFT_718258</name>
</gene>
<dbReference type="GO" id="GO:0016020">
    <property type="term" value="C:membrane"/>
    <property type="evidence" value="ECO:0007669"/>
    <property type="project" value="UniProtKB-SubCell"/>
</dbReference>
<dbReference type="GO" id="GO:0008270">
    <property type="term" value="F:zinc ion binding"/>
    <property type="evidence" value="ECO:0007669"/>
    <property type="project" value="UniProtKB-KW"/>
</dbReference>
<dbReference type="EMBL" id="KV429134">
    <property type="protein sequence ID" value="KZT64275.1"/>
    <property type="molecule type" value="Genomic_DNA"/>
</dbReference>
<feature type="signal peptide" evidence="13">
    <location>
        <begin position="1"/>
        <end position="19"/>
    </location>
</feature>
<dbReference type="OrthoDB" id="8062037at2759"/>
<dbReference type="AlphaFoldDB" id="A0A165LDI8"/>
<sequence length="439" mass="48843">MFHLLPLLILSGLALESRSHPVDWLRKYSSSGREESSWLWGWAWAADGTVSVVDRSPPVTFPARPASFGAELSDPLLGYVIPLTAFTVPCNDPTSNLTSHHRANPALGCPQLCVRGRHAPDPSESWIALVQRGGCPFIEKARQAQQLGARAIVVGGDRDNPDALLNMYSERESSDVVIAATFIRYWDYVELLSMISASNTTHSGMQTLSLLLSTEYSAWEWYSPIITFIAILLLPSVLTFVTLLVHRYRMARQAQRDRAPEAVVHSLPWRVWTGTGWEKHEATCPPTVCRDIPSDPDLDLEQGMDNTAPHPSTSHDVDLPEWVEQQVECAICLEMFAKGDRVRVLPCYHMFHMDEVDEWLIHKKKLCPVCKMDVTCPHLSTPHVSHGAPPHSTEEAGANADDRAVASADSPSSVRSRSPASERTPLLQDNTDHRYEEAS</sequence>
<reference evidence="15 16" key="1">
    <citation type="journal article" date="2016" name="Mol. Biol. Evol.">
        <title>Comparative Genomics of Early-Diverging Mushroom-Forming Fungi Provides Insights into the Origins of Lignocellulose Decay Capabilities.</title>
        <authorList>
            <person name="Nagy L.G."/>
            <person name="Riley R."/>
            <person name="Tritt A."/>
            <person name="Adam C."/>
            <person name="Daum C."/>
            <person name="Floudas D."/>
            <person name="Sun H."/>
            <person name="Yadav J.S."/>
            <person name="Pangilinan J."/>
            <person name="Larsson K.H."/>
            <person name="Matsuura K."/>
            <person name="Barry K."/>
            <person name="Labutti K."/>
            <person name="Kuo R."/>
            <person name="Ohm R.A."/>
            <person name="Bhattacharya S.S."/>
            <person name="Shirouzu T."/>
            <person name="Yoshinaga Y."/>
            <person name="Martin F.M."/>
            <person name="Grigoriev I.V."/>
            <person name="Hibbett D.S."/>
        </authorList>
    </citation>
    <scope>NUCLEOTIDE SEQUENCE [LARGE SCALE GENOMIC DNA]</scope>
    <source>
        <strain evidence="15 16">L-15889</strain>
    </source>
</reference>
<dbReference type="GO" id="GO:0061630">
    <property type="term" value="F:ubiquitin protein ligase activity"/>
    <property type="evidence" value="ECO:0007669"/>
    <property type="project" value="UniProtKB-EC"/>
</dbReference>
<evidence type="ECO:0000256" key="7">
    <source>
        <dbReference type="ARBA" id="ARBA00022833"/>
    </source>
</evidence>
<evidence type="ECO:0000256" key="4">
    <source>
        <dbReference type="ARBA" id="ARBA00022692"/>
    </source>
</evidence>